<gene>
    <name evidence="1" type="ORF">WMO62_04565</name>
</gene>
<organism evidence="1 2">
    <name type="scientific">Hominiventricola aquisgranensis</name>
    <dbReference type="NCBI Taxonomy" id="3133164"/>
    <lineage>
        <taxon>Bacteria</taxon>
        <taxon>Bacillati</taxon>
        <taxon>Bacillota</taxon>
        <taxon>Clostridia</taxon>
        <taxon>Lachnospirales</taxon>
        <taxon>Lachnospiraceae</taxon>
        <taxon>Hominiventricola</taxon>
    </lineage>
</organism>
<name>A0ABV1HYV5_9FIRM</name>
<evidence type="ECO:0000313" key="2">
    <source>
        <dbReference type="Proteomes" id="UP001470288"/>
    </source>
</evidence>
<dbReference type="RefSeq" id="WP_349143961.1">
    <property type="nucleotide sequence ID" value="NZ_JBBMFC010000006.1"/>
</dbReference>
<evidence type="ECO:0000313" key="1">
    <source>
        <dbReference type="EMBL" id="MEQ2578118.1"/>
    </source>
</evidence>
<protein>
    <submittedName>
        <fullName evidence="1">Uncharacterized protein</fullName>
    </submittedName>
</protein>
<accession>A0ABV1HYV5</accession>
<dbReference type="Proteomes" id="UP001470288">
    <property type="component" value="Unassembled WGS sequence"/>
</dbReference>
<dbReference type="EMBL" id="JBBMFC010000006">
    <property type="protein sequence ID" value="MEQ2578118.1"/>
    <property type="molecule type" value="Genomic_DNA"/>
</dbReference>
<keyword evidence="2" id="KW-1185">Reference proteome</keyword>
<comment type="caution">
    <text evidence="1">The sequence shown here is derived from an EMBL/GenBank/DDBJ whole genome shotgun (WGS) entry which is preliminary data.</text>
</comment>
<sequence>MMSFKELVDQDNRTVFMNLDEFADTHVINGKEIPCIIDNNEMIDREKRYQYKRSLYADGVYLKEVLLYVKAEDFGPLPAVGRALTLDKKSYIISDAIDEGGIYSISLEANKT</sequence>
<proteinExistence type="predicted"/>
<reference evidence="1 2" key="1">
    <citation type="submission" date="2024-03" db="EMBL/GenBank/DDBJ databases">
        <title>Human intestinal bacterial collection.</title>
        <authorList>
            <person name="Pauvert C."/>
            <person name="Hitch T.C.A."/>
            <person name="Clavel T."/>
        </authorList>
    </citation>
    <scope>NUCLEOTIDE SEQUENCE [LARGE SCALE GENOMIC DNA]</scope>
    <source>
        <strain evidence="1 2">CLA-AA-H78B</strain>
    </source>
</reference>